<feature type="domain" description="OmpR/PhoB-type" evidence="13">
    <location>
        <begin position="159"/>
        <end position="259"/>
    </location>
</feature>
<dbReference type="GO" id="GO:0006355">
    <property type="term" value="P:regulation of DNA-templated transcription"/>
    <property type="evidence" value="ECO:0007669"/>
    <property type="project" value="InterPro"/>
</dbReference>
<sequence>MREKTGPTSQDDGRVTDTPHILIVDDDPKIRQMLSRYLSEEGFQVSSAESGRAMRESLARTKVDLVLLDLVLPGEDGLKLAREIRSQPGYSNLGIIMLTGRSDMVDMVVGLELGADDYIAKPFHLRELLARIKSVLRRLLPAAPAEAADSAAGTQLSTEEIIRFDGWQLDLARRELKAPDGSAVPLTTGEFDLLATFARHPGRVLNRDQLMDLTRGRQWEAIDRSIDAQVARLRRKIEADPKHPTLVKSVRGIGYVFTARTT</sequence>
<comment type="subcellular location">
    <subcellularLocation>
        <location evidence="1">Cytoplasm</location>
    </subcellularLocation>
</comment>
<dbReference type="AlphaFoldDB" id="A0A5P9JW36"/>
<evidence type="ECO:0000256" key="3">
    <source>
        <dbReference type="ARBA" id="ARBA00022553"/>
    </source>
</evidence>
<dbReference type="GO" id="GO:0005829">
    <property type="term" value="C:cytosol"/>
    <property type="evidence" value="ECO:0007669"/>
    <property type="project" value="TreeGrafter"/>
</dbReference>
<dbReference type="Gene3D" id="1.10.10.10">
    <property type="entry name" value="Winged helix-like DNA-binding domain superfamily/Winged helix DNA-binding domain"/>
    <property type="match status" value="1"/>
</dbReference>
<evidence type="ECO:0000313" key="15">
    <source>
        <dbReference type="Proteomes" id="UP000325614"/>
    </source>
</evidence>
<keyword evidence="4" id="KW-0902">Two-component regulatory system</keyword>
<feature type="domain" description="Response regulatory" evidence="12">
    <location>
        <begin position="20"/>
        <end position="136"/>
    </location>
</feature>
<evidence type="ECO:0000256" key="11">
    <source>
        <dbReference type="PROSITE-ProRule" id="PRU01091"/>
    </source>
</evidence>
<dbReference type="PANTHER" id="PTHR48111:SF4">
    <property type="entry name" value="DNA-BINDING DUAL TRANSCRIPTIONAL REGULATOR OMPR"/>
    <property type="match status" value="1"/>
</dbReference>
<keyword evidence="8" id="KW-0804">Transcription</keyword>
<evidence type="ECO:0000256" key="8">
    <source>
        <dbReference type="ARBA" id="ARBA00023163"/>
    </source>
</evidence>
<evidence type="ECO:0000256" key="4">
    <source>
        <dbReference type="ARBA" id="ARBA00023012"/>
    </source>
</evidence>
<gene>
    <name evidence="14" type="ORF">GDR74_08830</name>
</gene>
<keyword evidence="6 11" id="KW-0238">DNA-binding</keyword>
<dbReference type="SUPFAM" id="SSF46894">
    <property type="entry name" value="C-terminal effector domain of the bipartite response regulators"/>
    <property type="match status" value="1"/>
</dbReference>
<evidence type="ECO:0000256" key="2">
    <source>
        <dbReference type="ARBA" id="ARBA00022490"/>
    </source>
</evidence>
<accession>A0A5P9JW36</accession>
<dbReference type="GO" id="GO:0032993">
    <property type="term" value="C:protein-DNA complex"/>
    <property type="evidence" value="ECO:0007669"/>
    <property type="project" value="TreeGrafter"/>
</dbReference>
<dbReference type="PROSITE" id="PS50110">
    <property type="entry name" value="RESPONSE_REGULATORY"/>
    <property type="match status" value="1"/>
</dbReference>
<evidence type="ECO:0000256" key="1">
    <source>
        <dbReference type="ARBA" id="ARBA00004496"/>
    </source>
</evidence>
<dbReference type="InterPro" id="IPR036388">
    <property type="entry name" value="WH-like_DNA-bd_sf"/>
</dbReference>
<keyword evidence="2" id="KW-0963">Cytoplasm</keyword>
<dbReference type="FunFam" id="3.40.50.2300:FF:000001">
    <property type="entry name" value="DNA-binding response regulator PhoB"/>
    <property type="match status" value="1"/>
</dbReference>
<protein>
    <recommendedName>
        <fullName evidence="9">Regulatory protein VirG</fullName>
    </recommendedName>
</protein>
<dbReference type="InterPro" id="IPR016032">
    <property type="entry name" value="Sig_transdc_resp-reg_C-effctor"/>
</dbReference>
<dbReference type="SUPFAM" id="SSF52172">
    <property type="entry name" value="CheY-like"/>
    <property type="match status" value="1"/>
</dbReference>
<dbReference type="FunFam" id="1.10.10.10:FF:000099">
    <property type="entry name" value="Two-component system response regulator TorR"/>
    <property type="match status" value="1"/>
</dbReference>
<dbReference type="PROSITE" id="PS51755">
    <property type="entry name" value="OMPR_PHOB"/>
    <property type="match status" value="1"/>
</dbReference>
<feature type="DNA-binding region" description="OmpR/PhoB-type" evidence="11">
    <location>
        <begin position="159"/>
        <end position="259"/>
    </location>
</feature>
<evidence type="ECO:0000256" key="9">
    <source>
        <dbReference type="ARBA" id="ARBA00067337"/>
    </source>
</evidence>
<dbReference type="PANTHER" id="PTHR48111">
    <property type="entry name" value="REGULATOR OF RPOS"/>
    <property type="match status" value="1"/>
</dbReference>
<dbReference type="GO" id="GO:0000156">
    <property type="term" value="F:phosphorelay response regulator activity"/>
    <property type="evidence" value="ECO:0007669"/>
    <property type="project" value="TreeGrafter"/>
</dbReference>
<dbReference type="SMART" id="SM00448">
    <property type="entry name" value="REC"/>
    <property type="match status" value="1"/>
</dbReference>
<dbReference type="Gene3D" id="6.10.250.690">
    <property type="match status" value="1"/>
</dbReference>
<dbReference type="InterPro" id="IPR011006">
    <property type="entry name" value="CheY-like_superfamily"/>
</dbReference>
<evidence type="ECO:0000256" key="7">
    <source>
        <dbReference type="ARBA" id="ARBA00023159"/>
    </source>
</evidence>
<feature type="modified residue" description="4-aspartylphosphate" evidence="10">
    <location>
        <position position="69"/>
    </location>
</feature>
<dbReference type="KEGG" id="mico:GDR74_08830"/>
<dbReference type="Pfam" id="PF00072">
    <property type="entry name" value="Response_reg"/>
    <property type="match status" value="1"/>
</dbReference>
<dbReference type="Proteomes" id="UP000325614">
    <property type="component" value="Chromosome"/>
</dbReference>
<organism evidence="14 15">
    <name type="scientific">Microvirga thermotolerans</name>
    <dbReference type="NCBI Taxonomy" id="2651334"/>
    <lineage>
        <taxon>Bacteria</taxon>
        <taxon>Pseudomonadati</taxon>
        <taxon>Pseudomonadota</taxon>
        <taxon>Alphaproteobacteria</taxon>
        <taxon>Hyphomicrobiales</taxon>
        <taxon>Methylobacteriaceae</taxon>
        <taxon>Microvirga</taxon>
    </lineage>
</organism>
<dbReference type="SMART" id="SM00862">
    <property type="entry name" value="Trans_reg_C"/>
    <property type="match status" value="1"/>
</dbReference>
<evidence type="ECO:0000256" key="5">
    <source>
        <dbReference type="ARBA" id="ARBA00023015"/>
    </source>
</evidence>
<name>A0A5P9JW36_9HYPH</name>
<evidence type="ECO:0000256" key="6">
    <source>
        <dbReference type="ARBA" id="ARBA00023125"/>
    </source>
</evidence>
<keyword evidence="15" id="KW-1185">Reference proteome</keyword>
<evidence type="ECO:0000256" key="10">
    <source>
        <dbReference type="PROSITE-ProRule" id="PRU00169"/>
    </source>
</evidence>
<dbReference type="InterPro" id="IPR039420">
    <property type="entry name" value="WalR-like"/>
</dbReference>
<dbReference type="Pfam" id="PF00486">
    <property type="entry name" value="Trans_reg_C"/>
    <property type="match status" value="1"/>
</dbReference>
<evidence type="ECO:0000313" key="14">
    <source>
        <dbReference type="EMBL" id="QFU16321.1"/>
    </source>
</evidence>
<dbReference type="GO" id="GO:0000976">
    <property type="term" value="F:transcription cis-regulatory region binding"/>
    <property type="evidence" value="ECO:0007669"/>
    <property type="project" value="TreeGrafter"/>
</dbReference>
<dbReference type="Gene3D" id="3.40.50.2300">
    <property type="match status" value="1"/>
</dbReference>
<proteinExistence type="predicted"/>
<dbReference type="EMBL" id="CP045423">
    <property type="protein sequence ID" value="QFU16321.1"/>
    <property type="molecule type" value="Genomic_DNA"/>
</dbReference>
<dbReference type="InterPro" id="IPR001789">
    <property type="entry name" value="Sig_transdc_resp-reg_receiver"/>
</dbReference>
<dbReference type="RefSeq" id="WP_152585965.1">
    <property type="nucleotide sequence ID" value="NZ_CP045423.1"/>
</dbReference>
<evidence type="ECO:0000259" key="13">
    <source>
        <dbReference type="PROSITE" id="PS51755"/>
    </source>
</evidence>
<keyword evidence="7" id="KW-0010">Activator</keyword>
<keyword evidence="5" id="KW-0805">Transcription regulation</keyword>
<dbReference type="InterPro" id="IPR001867">
    <property type="entry name" value="OmpR/PhoB-type_DNA-bd"/>
</dbReference>
<reference evidence="14 15" key="1">
    <citation type="submission" date="2019-10" db="EMBL/GenBank/DDBJ databases">
        <title>Isolation, Identification of Microvirga thermotolerans HR1, a novel thermophilic bacterium and Comparative Genomics of the genus Microvirga.</title>
        <authorList>
            <person name="Li J."/>
            <person name="Zhang W."/>
            <person name="Lin M."/>
            <person name="Wang J."/>
        </authorList>
    </citation>
    <scope>NUCLEOTIDE SEQUENCE [LARGE SCALE GENOMIC DNA]</scope>
    <source>
        <strain evidence="14 15">HR1</strain>
    </source>
</reference>
<dbReference type="CDD" id="cd00383">
    <property type="entry name" value="trans_reg_C"/>
    <property type="match status" value="1"/>
</dbReference>
<keyword evidence="3 10" id="KW-0597">Phosphoprotein</keyword>
<evidence type="ECO:0000259" key="12">
    <source>
        <dbReference type="PROSITE" id="PS50110"/>
    </source>
</evidence>